<dbReference type="Proteomes" id="UP000029738">
    <property type="component" value="Unassembled WGS sequence"/>
</dbReference>
<organism evidence="1 2">
    <name type="scientific">Tolypothrix bouteillei VB521301</name>
    <dbReference type="NCBI Taxonomy" id="1479485"/>
    <lineage>
        <taxon>Bacteria</taxon>
        <taxon>Bacillati</taxon>
        <taxon>Cyanobacteriota</taxon>
        <taxon>Cyanophyceae</taxon>
        <taxon>Nostocales</taxon>
        <taxon>Tolypothrichaceae</taxon>
        <taxon>Tolypothrix</taxon>
    </lineage>
</organism>
<reference evidence="1" key="2">
    <citation type="submission" date="2019-11" db="EMBL/GenBank/DDBJ databases">
        <title>Improved Assembly of Tolypothrix boutellei genome.</title>
        <authorList>
            <person name="Sarangi A.N."/>
            <person name="Mukherjee M."/>
            <person name="Ghosh S."/>
            <person name="Singh D."/>
            <person name="Das A."/>
            <person name="Kant S."/>
            <person name="Prusty A."/>
            <person name="Tripathy S."/>
        </authorList>
    </citation>
    <scope>NUCLEOTIDE SEQUENCE</scope>
    <source>
        <strain evidence="1">VB521301</strain>
    </source>
</reference>
<dbReference type="EMBL" id="JHEG04000001">
    <property type="protein sequence ID" value="KAF3888139.1"/>
    <property type="molecule type" value="Genomic_DNA"/>
</dbReference>
<accession>A0A8S9T9K8</accession>
<gene>
    <name evidence="1" type="ORF">DA73_0400023575</name>
</gene>
<name>A0A8S9T9K8_9CYAN</name>
<evidence type="ECO:0000313" key="2">
    <source>
        <dbReference type="Proteomes" id="UP000029738"/>
    </source>
</evidence>
<dbReference type="AlphaFoldDB" id="A0A8S9T9K8"/>
<sequence length="96" mass="10829">MMKSSPIFRSITISTKQARDVYTTRAGAAALRATKKIRGFDKLLEELDILQDSTLSIHLVSKSEFELMVFKKSDIKLLVFTNVDITKILGVLIIQK</sequence>
<reference evidence="1" key="1">
    <citation type="journal article" date="2015" name="Genome Announc.">
        <title>Draft Genome Sequence of Tolypothrix boutellei Strain VB521301.</title>
        <authorList>
            <person name="Chandrababunaidu M.M."/>
            <person name="Singh D."/>
            <person name="Sen D."/>
            <person name="Bhan S."/>
            <person name="Das S."/>
            <person name="Gupta A."/>
            <person name="Adhikary S.P."/>
            <person name="Tripathy S."/>
        </authorList>
    </citation>
    <scope>NUCLEOTIDE SEQUENCE</scope>
    <source>
        <strain evidence="1">VB521301</strain>
    </source>
</reference>
<evidence type="ECO:0000313" key="1">
    <source>
        <dbReference type="EMBL" id="KAF3888139.1"/>
    </source>
</evidence>
<proteinExistence type="predicted"/>
<keyword evidence="2" id="KW-1185">Reference proteome</keyword>
<comment type="caution">
    <text evidence="1">The sequence shown here is derived from an EMBL/GenBank/DDBJ whole genome shotgun (WGS) entry which is preliminary data.</text>
</comment>
<dbReference type="RefSeq" id="WP_167844741.1">
    <property type="nucleotide sequence ID" value="NZ_JHEG04000001.1"/>
</dbReference>
<protein>
    <submittedName>
        <fullName evidence="1">Uncharacterized protein</fullName>
    </submittedName>
</protein>